<evidence type="ECO:0000313" key="2">
    <source>
        <dbReference type="Proteomes" id="UP000051686"/>
    </source>
</evidence>
<name>A0A0R1MF39_9LACO</name>
<protein>
    <submittedName>
        <fullName evidence="1">Uncharacterized protein</fullName>
    </submittedName>
</protein>
<dbReference type="Proteomes" id="UP000051686">
    <property type="component" value="Unassembled WGS sequence"/>
</dbReference>
<reference evidence="1 2" key="1">
    <citation type="journal article" date="2015" name="Genome Announc.">
        <title>Expanding the biotechnology potential of lactobacilli through comparative genomics of 213 strains and associated genera.</title>
        <authorList>
            <person name="Sun Z."/>
            <person name="Harris H.M."/>
            <person name="McCann A."/>
            <person name="Guo C."/>
            <person name="Argimon S."/>
            <person name="Zhang W."/>
            <person name="Yang X."/>
            <person name="Jeffery I.B."/>
            <person name="Cooney J.C."/>
            <person name="Kagawa T.F."/>
            <person name="Liu W."/>
            <person name="Song Y."/>
            <person name="Salvetti E."/>
            <person name="Wrobel A."/>
            <person name="Rasinkangas P."/>
            <person name="Parkhill J."/>
            <person name="Rea M.C."/>
            <person name="O'Sullivan O."/>
            <person name="Ritari J."/>
            <person name="Douillard F.P."/>
            <person name="Paul Ross R."/>
            <person name="Yang R."/>
            <person name="Briner A.E."/>
            <person name="Felis G.E."/>
            <person name="de Vos W.M."/>
            <person name="Barrangou R."/>
            <person name="Klaenhammer T.R."/>
            <person name="Caufield P.W."/>
            <person name="Cui Y."/>
            <person name="Zhang H."/>
            <person name="O'Toole P.W."/>
        </authorList>
    </citation>
    <scope>NUCLEOTIDE SEQUENCE [LARGE SCALE GENOMIC DNA]</scope>
    <source>
        <strain evidence="1 2">DSM 19972</strain>
    </source>
</reference>
<comment type="caution">
    <text evidence="1">The sequence shown here is derived from an EMBL/GenBank/DDBJ whole genome shotgun (WGS) entry which is preliminary data.</text>
</comment>
<dbReference type="AlphaFoldDB" id="A0A0R1MF39"/>
<dbReference type="PATRIC" id="fig|1423777.3.peg.5"/>
<gene>
    <name evidence="1" type="ORF">FD46_GL000004</name>
</gene>
<organism evidence="1 2">
    <name type="scientific">Liquorilactobacillus oeni DSM 19972</name>
    <dbReference type="NCBI Taxonomy" id="1423777"/>
    <lineage>
        <taxon>Bacteria</taxon>
        <taxon>Bacillati</taxon>
        <taxon>Bacillota</taxon>
        <taxon>Bacilli</taxon>
        <taxon>Lactobacillales</taxon>
        <taxon>Lactobacillaceae</taxon>
        <taxon>Liquorilactobacillus</taxon>
    </lineage>
</organism>
<dbReference type="EMBL" id="AZEH01000005">
    <property type="protein sequence ID" value="KRL06481.1"/>
    <property type="molecule type" value="Genomic_DNA"/>
</dbReference>
<accession>A0A0R1MF39</accession>
<dbReference type="STRING" id="1423777.FD46_GL000004"/>
<sequence>MLKPVRQSVPWEILPQGVRIWNAFKDVANSNQVSKSAKILIEERFKYLEEFKPDIEYLSY</sequence>
<keyword evidence="2" id="KW-1185">Reference proteome</keyword>
<proteinExistence type="predicted"/>
<evidence type="ECO:0000313" key="1">
    <source>
        <dbReference type="EMBL" id="KRL06481.1"/>
    </source>
</evidence>